<organism evidence="1">
    <name type="scientific">Spodoptera frugiperda</name>
    <name type="common">Fall armyworm</name>
    <dbReference type="NCBI Taxonomy" id="7108"/>
    <lineage>
        <taxon>Eukaryota</taxon>
        <taxon>Metazoa</taxon>
        <taxon>Ecdysozoa</taxon>
        <taxon>Arthropoda</taxon>
        <taxon>Hexapoda</taxon>
        <taxon>Insecta</taxon>
        <taxon>Pterygota</taxon>
        <taxon>Neoptera</taxon>
        <taxon>Endopterygota</taxon>
        <taxon>Lepidoptera</taxon>
        <taxon>Glossata</taxon>
        <taxon>Ditrysia</taxon>
        <taxon>Noctuoidea</taxon>
        <taxon>Noctuidae</taxon>
        <taxon>Amphipyrinae</taxon>
        <taxon>Spodoptera</taxon>
    </lineage>
</organism>
<name>A0A2H1WZ46_SPOFR</name>
<reference evidence="1" key="1">
    <citation type="submission" date="2016-07" db="EMBL/GenBank/DDBJ databases">
        <authorList>
            <person name="Bretaudeau A."/>
        </authorList>
    </citation>
    <scope>NUCLEOTIDE SEQUENCE</scope>
    <source>
        <strain evidence="1">Rice</strain>
        <tissue evidence="1">Whole body</tissue>
    </source>
</reference>
<gene>
    <name evidence="1" type="ORF">SFRICE_005202</name>
</gene>
<proteinExistence type="predicted"/>
<dbReference type="AlphaFoldDB" id="A0A2H1WZ46"/>
<accession>A0A2H1WZ46</accession>
<protein>
    <submittedName>
        <fullName evidence="1">SFRICE_005202</fullName>
    </submittedName>
</protein>
<dbReference type="EMBL" id="ODYU01012163">
    <property type="protein sequence ID" value="SOQ58321.1"/>
    <property type="molecule type" value="Genomic_DNA"/>
</dbReference>
<evidence type="ECO:0000313" key="1">
    <source>
        <dbReference type="EMBL" id="SOQ58321.1"/>
    </source>
</evidence>
<sequence>MNYCLLVYLKVENGWTDLVNFGLELFIEVQGRSKSDTYFNTTQAHSYHKEDYAILWSKKQPARRAPFSHPAVPSLTSLSFTANNKEISTKNFLLNIVTTMWVTCLKTLRPPFIAMKQGLILAGLPASLAAWISSSVTPCSLEHATITGLRDSRRVSPLATFKLRKQELMPSALPAALADLISSGVTPCSFEHSCIWGFTASMKAAFSSAVA</sequence>